<evidence type="ECO:0000259" key="4">
    <source>
        <dbReference type="Pfam" id="PF14075"/>
    </source>
</evidence>
<dbReference type="GO" id="GO:0005634">
    <property type="term" value="C:nucleus"/>
    <property type="evidence" value="ECO:0007669"/>
    <property type="project" value="TreeGrafter"/>
</dbReference>
<evidence type="ECO:0000259" key="3">
    <source>
        <dbReference type="Pfam" id="PF08729"/>
    </source>
</evidence>
<feature type="compositionally biased region" description="Acidic residues" evidence="2">
    <location>
        <begin position="186"/>
        <end position="210"/>
    </location>
</feature>
<dbReference type="Pfam" id="PF08729">
    <property type="entry name" value="HUN"/>
    <property type="match status" value="1"/>
</dbReference>
<feature type="compositionally biased region" description="Polar residues" evidence="2">
    <location>
        <begin position="765"/>
        <end position="779"/>
    </location>
</feature>
<name>A0A1B6M158_9HEMI</name>
<feature type="compositionally biased region" description="Polar residues" evidence="2">
    <location>
        <begin position="592"/>
        <end position="605"/>
    </location>
</feature>
<dbReference type="EMBL" id="GEBQ01010347">
    <property type="protein sequence ID" value="JAT29630.1"/>
    <property type="molecule type" value="Transcribed_RNA"/>
</dbReference>
<feature type="compositionally biased region" description="Basic and acidic residues" evidence="2">
    <location>
        <begin position="211"/>
        <end position="241"/>
    </location>
</feature>
<protein>
    <recommendedName>
        <fullName evidence="6">Ubinuclein middle domain-containing protein</fullName>
    </recommendedName>
</protein>
<dbReference type="GO" id="GO:0006325">
    <property type="term" value="P:chromatin organization"/>
    <property type="evidence" value="ECO:0007669"/>
    <property type="project" value="TreeGrafter"/>
</dbReference>
<feature type="compositionally biased region" description="Low complexity" evidence="2">
    <location>
        <begin position="897"/>
        <end position="910"/>
    </location>
</feature>
<feature type="region of interest" description="Disordered" evidence="2">
    <location>
        <begin position="765"/>
        <end position="790"/>
    </location>
</feature>
<evidence type="ECO:0000256" key="1">
    <source>
        <dbReference type="ARBA" id="ARBA00022553"/>
    </source>
</evidence>
<feature type="compositionally biased region" description="Polar residues" evidence="2">
    <location>
        <begin position="480"/>
        <end position="499"/>
    </location>
</feature>
<dbReference type="InterPro" id="IPR014840">
    <property type="entry name" value="HRD"/>
</dbReference>
<feature type="compositionally biased region" description="Polar residues" evidence="2">
    <location>
        <begin position="613"/>
        <end position="622"/>
    </location>
</feature>
<feature type="region of interest" description="Disordered" evidence="2">
    <location>
        <begin position="320"/>
        <end position="361"/>
    </location>
</feature>
<proteinExistence type="predicted"/>
<feature type="compositionally biased region" description="Basic residues" evidence="2">
    <location>
        <begin position="103"/>
        <end position="112"/>
    </location>
</feature>
<gene>
    <name evidence="5" type="ORF">g.19338</name>
</gene>
<feature type="region of interest" description="Disordered" evidence="2">
    <location>
        <begin position="879"/>
        <end position="954"/>
    </location>
</feature>
<sequence length="1049" mass="116390">MSEQTRATLTPFGKSDKTTKKSPRQTLRLSFILSDPNEDSCSVFDYGSVVKSEEGKLIKKKEDLYEEKKRKPNGVVDPVDDEEEKEIKRLAAAFEEKYGNKTSKTKKGRPKSKSYAELGAGYDETDPFIDNTEAYDEALEENQETPCGGYYINSGPLELKRVQSSDQSDAEEFGRRKHKRGLPLVVEEEEEEDEEEENEDESAEVEESIDETEKTLPDEGPTEPKKARLAEELEQIEEKHSPVLNDSEEQVKNKKKRLITDDGDSKGVQNKMKKAKTVKTLLEEKRVREVPPLVTDEGKKHIASSTSICEAIESVVNAGNHEENSNSSHSTHSGSGSTSTTENSQEGKQGSQNVPPPLPENLTSELMSLLEQIRHIAAVTDNTRNTFCSDINNALVKLEWKTTEFSATNRNLLFAHLASFLPCTKDTLMRRAKKLFIHEEESRIDTVICKLKATIDVTMPSLLEKYEKECQRIAEEKGITSAQNNGSQLTENQQTSDSASPRLPKRKFPWTEETRGYLKEIVRLKNRCFKVLKPRKSTYEDYVNTFLHTKVRMLWPQGWMRTSTLQREMHRSPSSGKSKHSSNHSPSKSDSTRLNVSLSYPSPSNGMPHPLYVTTSASSDISHQPLRSPHTPQVARSTNPLNLLTKITSSLDTSSGHQKNPNPYSPALQQSVKTEKPESFSMDCLLKRPSENSSCNDYNTTLSDLLKQDSVIMNGASLPLANVNSSQMNNCSRSEKILDLSSCNSTVSGSPSVIHSVSTNERTTLRASDSVSLSANIPESSKHHTNAPMPFRKENNAAVERRLSDETTTATDILSQIISESLLAPPMSTPTPAPVPASAPAPAPAHYNMVVEDIKETPQSKNQALLFDVMKDLKELNDLSSGGSLDTKHDSKKNNYSSTSWSKPPKTPDSVSKTSQYQNEFLKHLRNSQSNPLPPAATPPYSRHSESPYENPSYMNDINKSVYNSSSHLSAQSMASLAGSQGNKISQINQGCIMKALPNTGISSGNPHRYITQMDYGAEDQHLLGLGPGLGHYGLGGWPYSGNESQQQQ</sequence>
<feature type="region of interest" description="Disordered" evidence="2">
    <location>
        <begin position="160"/>
        <end position="277"/>
    </location>
</feature>
<organism evidence="5">
    <name type="scientific">Graphocephala atropunctata</name>
    <dbReference type="NCBI Taxonomy" id="36148"/>
    <lineage>
        <taxon>Eukaryota</taxon>
        <taxon>Metazoa</taxon>
        <taxon>Ecdysozoa</taxon>
        <taxon>Arthropoda</taxon>
        <taxon>Hexapoda</taxon>
        <taxon>Insecta</taxon>
        <taxon>Pterygota</taxon>
        <taxon>Neoptera</taxon>
        <taxon>Paraneoptera</taxon>
        <taxon>Hemiptera</taxon>
        <taxon>Auchenorrhyncha</taxon>
        <taxon>Membracoidea</taxon>
        <taxon>Cicadellidae</taxon>
        <taxon>Cicadellinae</taxon>
        <taxon>Cicadellini</taxon>
        <taxon>Graphocephala</taxon>
    </lineage>
</organism>
<dbReference type="PANTHER" id="PTHR21669">
    <property type="entry name" value="CAPZ-INTERACTING PROTEIN AND RELATED PROTEINS"/>
    <property type="match status" value="1"/>
</dbReference>
<dbReference type="PANTHER" id="PTHR21669:SF28">
    <property type="entry name" value="YEMANUCLEIN"/>
    <property type="match status" value="1"/>
</dbReference>
<feature type="region of interest" description="Disordered" evidence="2">
    <location>
        <begin position="477"/>
        <end position="506"/>
    </location>
</feature>
<keyword evidence="1" id="KW-0597">Phosphoprotein</keyword>
<evidence type="ECO:0008006" key="6">
    <source>
        <dbReference type="Google" id="ProtNLM"/>
    </source>
</evidence>
<feature type="compositionally biased region" description="Polar residues" evidence="2">
    <location>
        <begin position="630"/>
        <end position="672"/>
    </location>
</feature>
<dbReference type="AlphaFoldDB" id="A0A1B6M158"/>
<feature type="region of interest" description="Disordered" evidence="2">
    <location>
        <begin position="1"/>
        <end position="23"/>
    </location>
</feature>
<dbReference type="InterPro" id="IPR026947">
    <property type="entry name" value="UBN_middle_dom"/>
</dbReference>
<evidence type="ECO:0000256" key="2">
    <source>
        <dbReference type="SAM" id="MobiDB-lite"/>
    </source>
</evidence>
<feature type="region of interest" description="Disordered" evidence="2">
    <location>
        <begin position="98"/>
        <end position="128"/>
    </location>
</feature>
<accession>A0A1B6M158</accession>
<feature type="domain" description="Hpc2-related" evidence="3">
    <location>
        <begin position="110"/>
        <end position="158"/>
    </location>
</feature>
<dbReference type="Pfam" id="PF14075">
    <property type="entry name" value="UBN_AB"/>
    <property type="match status" value="1"/>
</dbReference>
<reference evidence="5" key="1">
    <citation type="submission" date="2015-11" db="EMBL/GenBank/DDBJ databases">
        <title>De novo transcriptome assembly of four potential Pierce s Disease insect vectors from Arizona vineyards.</title>
        <authorList>
            <person name="Tassone E.E."/>
        </authorList>
    </citation>
    <scope>NUCLEOTIDE SEQUENCE</scope>
</reference>
<feature type="region of interest" description="Disordered" evidence="2">
    <location>
        <begin position="566"/>
        <end position="680"/>
    </location>
</feature>
<feature type="domain" description="Ubinuclein middle" evidence="4">
    <location>
        <begin position="358"/>
        <end position="567"/>
    </location>
</feature>
<feature type="compositionally biased region" description="Low complexity" evidence="2">
    <location>
        <begin position="325"/>
        <end position="344"/>
    </location>
</feature>
<evidence type="ECO:0000313" key="5">
    <source>
        <dbReference type="EMBL" id="JAT29630.1"/>
    </source>
</evidence>